<dbReference type="EMBL" id="MU825876">
    <property type="protein sequence ID" value="KAJ7386512.1"/>
    <property type="molecule type" value="Genomic_DNA"/>
</dbReference>
<sequence length="111" mass="12865">MSFKDLKELTTKDEYDKFIKSPDNKDKLIVIDFFAEWCGPCKQMKPKIAKFSDKYTDVVFVKVDCDEAEPVAESENVEVMPAFLFYKNGDKLHVICGTNDKDLEDKIKELK</sequence>
<dbReference type="GO" id="GO:0015035">
    <property type="term" value="F:protein-disulfide reductase activity"/>
    <property type="evidence" value="ECO:0007669"/>
    <property type="project" value="InterPro"/>
</dbReference>
<dbReference type="Pfam" id="PF00085">
    <property type="entry name" value="Thioredoxin"/>
    <property type="match status" value="1"/>
</dbReference>
<evidence type="ECO:0000256" key="2">
    <source>
        <dbReference type="PIRNR" id="PIRNR000077"/>
    </source>
</evidence>
<keyword evidence="4" id="KW-0676">Redox-active center</keyword>
<organism evidence="6 7">
    <name type="scientific">Desmophyllum pertusum</name>
    <dbReference type="NCBI Taxonomy" id="174260"/>
    <lineage>
        <taxon>Eukaryota</taxon>
        <taxon>Metazoa</taxon>
        <taxon>Cnidaria</taxon>
        <taxon>Anthozoa</taxon>
        <taxon>Hexacorallia</taxon>
        <taxon>Scleractinia</taxon>
        <taxon>Caryophylliina</taxon>
        <taxon>Caryophylliidae</taxon>
        <taxon>Desmophyllum</taxon>
    </lineage>
</organism>
<dbReference type="InterPro" id="IPR005746">
    <property type="entry name" value="Thioredoxin"/>
</dbReference>
<dbReference type="InterPro" id="IPR013766">
    <property type="entry name" value="Thioredoxin_domain"/>
</dbReference>
<dbReference type="Proteomes" id="UP001163046">
    <property type="component" value="Unassembled WGS sequence"/>
</dbReference>
<evidence type="ECO:0000256" key="1">
    <source>
        <dbReference type="ARBA" id="ARBA00023157"/>
    </source>
</evidence>
<dbReference type="PANTHER" id="PTHR46115">
    <property type="entry name" value="THIOREDOXIN-LIKE PROTEIN 1"/>
    <property type="match status" value="1"/>
</dbReference>
<dbReference type="CDD" id="cd02947">
    <property type="entry name" value="TRX_family"/>
    <property type="match status" value="1"/>
</dbReference>
<reference evidence="6" key="1">
    <citation type="submission" date="2023-01" db="EMBL/GenBank/DDBJ databases">
        <title>Genome assembly of the deep-sea coral Lophelia pertusa.</title>
        <authorList>
            <person name="Herrera S."/>
            <person name="Cordes E."/>
        </authorList>
    </citation>
    <scope>NUCLEOTIDE SEQUENCE</scope>
    <source>
        <strain evidence="6">USNM1676648</strain>
        <tissue evidence="6">Polyp</tissue>
    </source>
</reference>
<dbReference type="SUPFAM" id="SSF52833">
    <property type="entry name" value="Thioredoxin-like"/>
    <property type="match status" value="1"/>
</dbReference>
<feature type="disulfide bond" description="Redox-active" evidence="4">
    <location>
        <begin position="38"/>
        <end position="41"/>
    </location>
</feature>
<feature type="site" description="Deprotonates C-terminal active site Cys" evidence="3">
    <location>
        <position position="32"/>
    </location>
</feature>
<evidence type="ECO:0000313" key="6">
    <source>
        <dbReference type="EMBL" id="KAJ7386512.1"/>
    </source>
</evidence>
<feature type="domain" description="Thioredoxin" evidence="5">
    <location>
        <begin position="1"/>
        <end position="111"/>
    </location>
</feature>
<dbReference type="AlphaFoldDB" id="A0A9W9ZRF5"/>
<dbReference type="PIRSF" id="PIRSF000077">
    <property type="entry name" value="Thioredoxin"/>
    <property type="match status" value="1"/>
</dbReference>
<feature type="active site" description="Nucleophile" evidence="3">
    <location>
        <position position="41"/>
    </location>
</feature>
<dbReference type="Gene3D" id="3.40.30.10">
    <property type="entry name" value="Glutaredoxin"/>
    <property type="match status" value="1"/>
</dbReference>
<dbReference type="InterPro" id="IPR017937">
    <property type="entry name" value="Thioredoxin_CS"/>
</dbReference>
<proteinExistence type="inferred from homology"/>
<dbReference type="PRINTS" id="PR00421">
    <property type="entry name" value="THIOREDOXIN"/>
</dbReference>
<evidence type="ECO:0000259" key="5">
    <source>
        <dbReference type="PROSITE" id="PS51352"/>
    </source>
</evidence>
<name>A0A9W9ZRF5_9CNID</name>
<evidence type="ECO:0000313" key="7">
    <source>
        <dbReference type="Proteomes" id="UP001163046"/>
    </source>
</evidence>
<accession>A0A9W9ZRF5</accession>
<feature type="site" description="Contributes to redox potential value" evidence="3">
    <location>
        <position position="40"/>
    </location>
</feature>
<comment type="similarity">
    <text evidence="2">Belongs to the thioredoxin family.</text>
</comment>
<keyword evidence="1 4" id="KW-1015">Disulfide bond</keyword>
<dbReference type="PROSITE" id="PS00194">
    <property type="entry name" value="THIOREDOXIN_1"/>
    <property type="match status" value="1"/>
</dbReference>
<dbReference type="OrthoDB" id="2121326at2759"/>
<dbReference type="FunFam" id="3.40.30.10:FF:000245">
    <property type="entry name" value="Thioredoxin"/>
    <property type="match status" value="1"/>
</dbReference>
<evidence type="ECO:0000256" key="4">
    <source>
        <dbReference type="PIRSR" id="PIRSR000077-4"/>
    </source>
</evidence>
<comment type="caution">
    <text evidence="6">The sequence shown here is derived from an EMBL/GenBank/DDBJ whole genome shotgun (WGS) entry which is preliminary data.</text>
</comment>
<feature type="site" description="Contributes to redox potential value" evidence="3">
    <location>
        <position position="39"/>
    </location>
</feature>
<gene>
    <name evidence="6" type="ORF">OS493_008647</name>
</gene>
<dbReference type="InterPro" id="IPR036249">
    <property type="entry name" value="Thioredoxin-like_sf"/>
</dbReference>
<protein>
    <recommendedName>
        <fullName evidence="2">Thioredoxin</fullName>
    </recommendedName>
</protein>
<keyword evidence="7" id="KW-1185">Reference proteome</keyword>
<dbReference type="PROSITE" id="PS51352">
    <property type="entry name" value="THIOREDOXIN_2"/>
    <property type="match status" value="1"/>
</dbReference>
<evidence type="ECO:0000256" key="3">
    <source>
        <dbReference type="PIRSR" id="PIRSR000077-1"/>
    </source>
</evidence>
<feature type="active site" description="Nucleophile" evidence="3">
    <location>
        <position position="38"/>
    </location>
</feature>